<dbReference type="Proteomes" id="UP000614424">
    <property type="component" value="Unassembled WGS sequence"/>
</dbReference>
<feature type="domain" description="Amidohydrolase-related" evidence="2">
    <location>
        <begin position="4"/>
        <end position="261"/>
    </location>
</feature>
<gene>
    <name evidence="3" type="ORF">H8E41_05730</name>
</gene>
<dbReference type="PANTHER" id="PTHR21240:SF28">
    <property type="entry name" value="ISO-OROTATE DECARBOXYLASE (EUROFUNG)"/>
    <property type="match status" value="1"/>
</dbReference>
<reference evidence="3 4" key="1">
    <citation type="submission" date="2020-08" db="EMBL/GenBank/DDBJ databases">
        <title>Bridging the membrane lipid divide: bacteria of the FCB group superphylum have the potential to synthesize archaeal ether lipids.</title>
        <authorList>
            <person name="Villanueva L."/>
            <person name="Von Meijenfeldt F.A.B."/>
            <person name="Westbye A.B."/>
            <person name="Yadav S."/>
            <person name="Hopmans E.C."/>
            <person name="Dutilh B.E."/>
            <person name="Sinninghe Damste J.S."/>
        </authorList>
    </citation>
    <scope>NUCLEOTIDE SEQUENCE [LARGE SCALE GENOMIC DNA]</scope>
    <source>
        <strain evidence="3">NIOZ-UU47</strain>
    </source>
</reference>
<dbReference type="CDD" id="cd01292">
    <property type="entry name" value="metallo-dependent_hydrolases"/>
    <property type="match status" value="1"/>
</dbReference>
<dbReference type="SUPFAM" id="SSF51556">
    <property type="entry name" value="Metallo-dependent hydrolases"/>
    <property type="match status" value="1"/>
</dbReference>
<dbReference type="GO" id="GO:0016787">
    <property type="term" value="F:hydrolase activity"/>
    <property type="evidence" value="ECO:0007669"/>
    <property type="project" value="InterPro"/>
</dbReference>
<comment type="caution">
    <text evidence="3">The sequence shown here is derived from an EMBL/GenBank/DDBJ whole genome shotgun (WGS) entry which is preliminary data.</text>
</comment>
<accession>A0A8J6NAN8</accession>
<evidence type="ECO:0000313" key="3">
    <source>
        <dbReference type="EMBL" id="MBC8317386.1"/>
    </source>
</evidence>
<dbReference type="GO" id="GO:0016831">
    <property type="term" value="F:carboxy-lyase activity"/>
    <property type="evidence" value="ECO:0007669"/>
    <property type="project" value="InterPro"/>
</dbReference>
<sequence>MSYIDFHTHAFPDKLAASTIPALEKEGNVTAALDGTLTALLESMDRAEIDISVLCNIATRPEQFDSILSWCHKKRSDRIIPFPSFHPESTSALQQINEIHACGFKGVKMHPFYQRFYLNEDRLSPFFAKIEELGLILIMHTGYDIGFPKERRADPAQILAITRKFPDLKFIATHLGAWDQWEEVQEILAGGNVYMDIAFSLEFMEPQKAKEIIEAHPDDKILFGSDSPWSDQLETIHLLKKLGLGEKKEMAILRGNAEKLLNSY</sequence>
<dbReference type="InterPro" id="IPR032465">
    <property type="entry name" value="ACMSD"/>
</dbReference>
<keyword evidence="1" id="KW-0456">Lyase</keyword>
<dbReference type="InterPro" id="IPR032466">
    <property type="entry name" value="Metal_Hydrolase"/>
</dbReference>
<dbReference type="Pfam" id="PF04909">
    <property type="entry name" value="Amidohydro_2"/>
    <property type="match status" value="1"/>
</dbReference>
<proteinExistence type="predicted"/>
<dbReference type="InterPro" id="IPR006680">
    <property type="entry name" value="Amidohydro-rel"/>
</dbReference>
<organism evidence="3 4">
    <name type="scientific">Candidatus Desulfobia pelagia</name>
    <dbReference type="NCBI Taxonomy" id="2841692"/>
    <lineage>
        <taxon>Bacteria</taxon>
        <taxon>Pseudomonadati</taxon>
        <taxon>Thermodesulfobacteriota</taxon>
        <taxon>Desulfobulbia</taxon>
        <taxon>Desulfobulbales</taxon>
        <taxon>Desulfobulbaceae</taxon>
        <taxon>Candidatus Desulfobia</taxon>
    </lineage>
</organism>
<dbReference type="EMBL" id="JACNJZ010000085">
    <property type="protein sequence ID" value="MBC8317386.1"/>
    <property type="molecule type" value="Genomic_DNA"/>
</dbReference>
<dbReference type="PANTHER" id="PTHR21240">
    <property type="entry name" value="2-AMINO-3-CARBOXYLMUCONATE-6-SEMIALDEHYDE DECARBOXYLASE"/>
    <property type="match status" value="1"/>
</dbReference>
<name>A0A8J6NAN8_9BACT</name>
<evidence type="ECO:0000259" key="2">
    <source>
        <dbReference type="Pfam" id="PF04909"/>
    </source>
</evidence>
<evidence type="ECO:0000256" key="1">
    <source>
        <dbReference type="ARBA" id="ARBA00023239"/>
    </source>
</evidence>
<dbReference type="GO" id="GO:0005737">
    <property type="term" value="C:cytoplasm"/>
    <property type="evidence" value="ECO:0007669"/>
    <property type="project" value="TreeGrafter"/>
</dbReference>
<evidence type="ECO:0000313" key="4">
    <source>
        <dbReference type="Proteomes" id="UP000614424"/>
    </source>
</evidence>
<dbReference type="AlphaFoldDB" id="A0A8J6NAN8"/>
<dbReference type="Gene3D" id="3.20.20.140">
    <property type="entry name" value="Metal-dependent hydrolases"/>
    <property type="match status" value="1"/>
</dbReference>
<dbReference type="GO" id="GO:0019748">
    <property type="term" value="P:secondary metabolic process"/>
    <property type="evidence" value="ECO:0007669"/>
    <property type="project" value="TreeGrafter"/>
</dbReference>
<protein>
    <submittedName>
        <fullName evidence="3">Amidohydrolase family protein</fullName>
    </submittedName>
</protein>